<dbReference type="PANTHER" id="PTHR32089">
    <property type="entry name" value="METHYL-ACCEPTING CHEMOTAXIS PROTEIN MCPB"/>
    <property type="match status" value="1"/>
</dbReference>
<dbReference type="SMART" id="SM00283">
    <property type="entry name" value="MA"/>
    <property type="match status" value="1"/>
</dbReference>
<dbReference type="RefSeq" id="WP_120245500.1">
    <property type="nucleotide sequence ID" value="NZ_RAPO01000003.1"/>
</dbReference>
<dbReference type="Gene3D" id="1.10.287.950">
    <property type="entry name" value="Methyl-accepting chemotaxis protein"/>
    <property type="match status" value="1"/>
</dbReference>
<dbReference type="Proteomes" id="UP000283805">
    <property type="component" value="Unassembled WGS sequence"/>
</dbReference>
<reference evidence="8 9" key="1">
    <citation type="submission" date="2018-09" db="EMBL/GenBank/DDBJ databases">
        <title>Genomic Encyclopedia of Archaeal and Bacterial Type Strains, Phase II (KMG-II): from individual species to whole genera.</title>
        <authorList>
            <person name="Goeker M."/>
        </authorList>
    </citation>
    <scope>NUCLEOTIDE SEQUENCE [LARGE SCALE GENOMIC DNA]</scope>
    <source>
        <strain evidence="8 9">DSM 13151</strain>
    </source>
</reference>
<feature type="compositionally biased region" description="Acidic residues" evidence="4">
    <location>
        <begin position="775"/>
        <end position="785"/>
    </location>
</feature>
<dbReference type="SUPFAM" id="SSF58104">
    <property type="entry name" value="Methyl-accepting chemotaxis protein (MCP) signaling domain"/>
    <property type="match status" value="1"/>
</dbReference>
<dbReference type="Pfam" id="PF00672">
    <property type="entry name" value="HAMP"/>
    <property type="match status" value="2"/>
</dbReference>
<dbReference type="SMART" id="SM00304">
    <property type="entry name" value="HAMP"/>
    <property type="match status" value="2"/>
</dbReference>
<feature type="domain" description="HAMP" evidence="7">
    <location>
        <begin position="322"/>
        <end position="374"/>
    </location>
</feature>
<dbReference type="PRINTS" id="PR00260">
    <property type="entry name" value="CHEMTRNSDUCR"/>
</dbReference>
<feature type="compositionally biased region" description="Basic and acidic residues" evidence="4">
    <location>
        <begin position="384"/>
        <end position="415"/>
    </location>
</feature>
<comment type="similarity">
    <text evidence="2">Belongs to the methyl-accepting chemotaxis (MCP) protein family.</text>
</comment>
<dbReference type="AlphaFoldDB" id="A0A419WDL5"/>
<name>A0A419WDL5_9EURY</name>
<comment type="caution">
    <text evidence="8">The sequence shown here is derived from an EMBL/GenBank/DDBJ whole genome shotgun (WGS) entry which is preliminary data.</text>
</comment>
<evidence type="ECO:0000259" key="7">
    <source>
        <dbReference type="PROSITE" id="PS50885"/>
    </source>
</evidence>
<dbReference type="InterPro" id="IPR004090">
    <property type="entry name" value="Chemotax_Me-accpt_rcpt"/>
</dbReference>
<evidence type="ECO:0000256" key="4">
    <source>
        <dbReference type="SAM" id="MobiDB-lite"/>
    </source>
</evidence>
<keyword evidence="9" id="KW-1185">Reference proteome</keyword>
<dbReference type="PROSITE" id="PS50111">
    <property type="entry name" value="CHEMOTAXIS_TRANSDUC_2"/>
    <property type="match status" value="1"/>
</dbReference>
<feature type="region of interest" description="Disordered" evidence="4">
    <location>
        <begin position="375"/>
        <end position="415"/>
    </location>
</feature>
<keyword evidence="5" id="KW-0472">Membrane</keyword>
<dbReference type="SUPFAM" id="SSF158472">
    <property type="entry name" value="HAMP domain-like"/>
    <property type="match status" value="1"/>
</dbReference>
<evidence type="ECO:0000313" key="8">
    <source>
        <dbReference type="EMBL" id="RKD93492.1"/>
    </source>
</evidence>
<proteinExistence type="inferred from homology"/>
<protein>
    <submittedName>
        <fullName evidence="8">Methyl-accepting chemotaxis protein</fullName>
    </submittedName>
</protein>
<dbReference type="Gene3D" id="6.10.340.10">
    <property type="match status" value="1"/>
</dbReference>
<keyword evidence="5" id="KW-1133">Transmembrane helix</keyword>
<dbReference type="Pfam" id="PF00015">
    <property type="entry name" value="MCPsignal"/>
    <property type="match status" value="1"/>
</dbReference>
<feature type="transmembrane region" description="Helical" evidence="5">
    <location>
        <begin position="25"/>
        <end position="46"/>
    </location>
</feature>
<keyword evidence="5" id="KW-0812">Transmembrane</keyword>
<evidence type="ECO:0000256" key="3">
    <source>
        <dbReference type="PROSITE-ProRule" id="PRU00284"/>
    </source>
</evidence>
<feature type="domain" description="HAMP" evidence="7">
    <location>
        <begin position="426"/>
        <end position="469"/>
    </location>
</feature>
<dbReference type="CDD" id="cd06225">
    <property type="entry name" value="HAMP"/>
    <property type="match status" value="1"/>
</dbReference>
<gene>
    <name evidence="8" type="ORF">ATJ93_3120</name>
</gene>
<dbReference type="PROSITE" id="PS50885">
    <property type="entry name" value="HAMP"/>
    <property type="match status" value="2"/>
</dbReference>
<dbReference type="InterPro" id="IPR003660">
    <property type="entry name" value="HAMP_dom"/>
</dbReference>
<dbReference type="InterPro" id="IPR004089">
    <property type="entry name" value="MCPsignal_dom"/>
</dbReference>
<dbReference type="CDD" id="cd11386">
    <property type="entry name" value="MCP_signal"/>
    <property type="match status" value="1"/>
</dbReference>
<keyword evidence="1 3" id="KW-0807">Transducer</keyword>
<organism evidence="8 9">
    <name type="scientific">Halopiger aswanensis</name>
    <dbReference type="NCBI Taxonomy" id="148449"/>
    <lineage>
        <taxon>Archaea</taxon>
        <taxon>Methanobacteriati</taxon>
        <taxon>Methanobacteriota</taxon>
        <taxon>Stenosarchaea group</taxon>
        <taxon>Halobacteria</taxon>
        <taxon>Halobacteriales</taxon>
        <taxon>Natrialbaceae</taxon>
        <taxon>Halopiger</taxon>
    </lineage>
</organism>
<dbReference type="OrthoDB" id="8523at2157"/>
<feature type="compositionally biased region" description="Polar residues" evidence="4">
    <location>
        <begin position="734"/>
        <end position="757"/>
    </location>
</feature>
<feature type="domain" description="Methyl-accepting transducer" evidence="6">
    <location>
        <begin position="488"/>
        <end position="724"/>
    </location>
</feature>
<evidence type="ECO:0000256" key="5">
    <source>
        <dbReference type="SAM" id="Phobius"/>
    </source>
</evidence>
<dbReference type="PANTHER" id="PTHR32089:SF112">
    <property type="entry name" value="LYSOZYME-LIKE PROTEIN-RELATED"/>
    <property type="match status" value="1"/>
</dbReference>
<dbReference type="GO" id="GO:0006935">
    <property type="term" value="P:chemotaxis"/>
    <property type="evidence" value="ECO:0007669"/>
    <property type="project" value="InterPro"/>
</dbReference>
<accession>A0A419WDL5</accession>
<dbReference type="EMBL" id="RAPO01000003">
    <property type="protein sequence ID" value="RKD93492.1"/>
    <property type="molecule type" value="Genomic_DNA"/>
</dbReference>
<feature type="region of interest" description="Disordered" evidence="4">
    <location>
        <begin position="734"/>
        <end position="794"/>
    </location>
</feature>
<sequence>MQTPGDGSSDESLHRRIYDRLRSRYFFKVGAAILVLTVVLLGAGYFSFTQAQASVEGDAEETLLNAAEREADGIDKFVQDRNDNTVEISNSVNLANADKSQLRASLRTYREALPDSVHAIHYYSMENDEIVVSTQFNEEGDTVDEATRPWAVDIDAFDSSGDVRSFEPYDVDGEKRIGFISPVAGQDDHAIVLVINLGERSELLTSPIDGGEIEVVATDGQITLAETTGTILNESFLMGELPHLEEGALHPRVDQVTAENDVVGDDQVVVATVPLQEKDWAVTVIAPHNEVFDTASAVNRNILLLIGISIVGFVGVGAVISRDVNNSLEEMTGYAEAIEDGDLEVDIEQSRTDEFGQLAGLFARIRDTLQERLTEVEQQAQEAEQAREAAEESKAEAEQAKAEAQEAKAEAEALSQHLEEKADEYRESIEAAADGDLTRRLETASESQAMAEIGQAFNEMLTDIEAMVVRIQTVAAQVDEKSSEVTASTEEIRASSGEVAESIEEISAGAETQNEKLTTAAAEMSDLSATVEEIASSSNTVAEQADQAAERGEEGKTAASDAVEQMDQIESKAVDTAEEMATLQEEVERIGEVVELIDQIAEETNMLALNASIEAATAGEAGDGFAVVANEVKSLAEETAEATEEVEDLVETVEASTESVADDMFEMRDGIEDGRETIDRTVDTLESIVDSIDDANAGIQSINDATDDQADSAQEVSSMVDDIAAVSEQTADEAQNVSAAAEEQTSAISQISDSAESLSERAQELQSLTAHFETEADDDSTESADSETLVAVDD</sequence>
<evidence type="ECO:0000256" key="2">
    <source>
        <dbReference type="ARBA" id="ARBA00029447"/>
    </source>
</evidence>
<evidence type="ECO:0000313" key="9">
    <source>
        <dbReference type="Proteomes" id="UP000283805"/>
    </source>
</evidence>
<evidence type="ECO:0000259" key="6">
    <source>
        <dbReference type="PROSITE" id="PS50111"/>
    </source>
</evidence>
<evidence type="ECO:0000256" key="1">
    <source>
        <dbReference type="ARBA" id="ARBA00023224"/>
    </source>
</evidence>
<dbReference type="GO" id="GO:0004888">
    <property type="term" value="F:transmembrane signaling receptor activity"/>
    <property type="evidence" value="ECO:0007669"/>
    <property type="project" value="InterPro"/>
</dbReference>
<dbReference type="GO" id="GO:0007165">
    <property type="term" value="P:signal transduction"/>
    <property type="evidence" value="ECO:0007669"/>
    <property type="project" value="UniProtKB-KW"/>
</dbReference>
<dbReference type="GO" id="GO:0016020">
    <property type="term" value="C:membrane"/>
    <property type="evidence" value="ECO:0007669"/>
    <property type="project" value="InterPro"/>
</dbReference>